<feature type="signal peptide" evidence="9">
    <location>
        <begin position="1"/>
        <end position="18"/>
    </location>
</feature>
<dbReference type="PROSITE" id="PS00337">
    <property type="entry name" value="BETA_LACTAMASE_D"/>
    <property type="match status" value="1"/>
</dbReference>
<dbReference type="InterPro" id="IPR050515">
    <property type="entry name" value="Beta-lactam/transpept"/>
</dbReference>
<dbReference type="GO" id="GO:0008800">
    <property type="term" value="F:beta-lactamase activity"/>
    <property type="evidence" value="ECO:0007669"/>
    <property type="project" value="UniProtKB-UniRule"/>
</dbReference>
<evidence type="ECO:0000259" key="10">
    <source>
        <dbReference type="Pfam" id="PF00905"/>
    </source>
</evidence>
<evidence type="ECO:0000313" key="11">
    <source>
        <dbReference type="EMBL" id="RFM29869.1"/>
    </source>
</evidence>
<dbReference type="InterPro" id="IPR002137">
    <property type="entry name" value="Beta-lactam_class-D_AS"/>
</dbReference>
<dbReference type="RefSeq" id="WP_116845624.1">
    <property type="nucleotide sequence ID" value="NZ_QTJU01000001.1"/>
</dbReference>
<comment type="similarity">
    <text evidence="2 8">Belongs to the class-D beta-lactamase family.</text>
</comment>
<evidence type="ECO:0000256" key="2">
    <source>
        <dbReference type="ARBA" id="ARBA00007898"/>
    </source>
</evidence>
<evidence type="ECO:0000256" key="9">
    <source>
        <dbReference type="SAM" id="SignalP"/>
    </source>
</evidence>
<evidence type="ECO:0000256" key="7">
    <source>
        <dbReference type="PIRSR" id="PIRSR602137-50"/>
    </source>
</evidence>
<dbReference type="GO" id="GO:0046677">
    <property type="term" value="P:response to antibiotic"/>
    <property type="evidence" value="ECO:0007669"/>
    <property type="project" value="UniProtKB-UniRule"/>
</dbReference>
<gene>
    <name evidence="11" type="ORF">DXN05_02525</name>
</gene>
<dbReference type="Gene3D" id="3.40.710.10">
    <property type="entry name" value="DD-peptidase/beta-lactamase superfamily"/>
    <property type="match status" value="1"/>
</dbReference>
<dbReference type="Pfam" id="PF00905">
    <property type="entry name" value="Transpeptidase"/>
    <property type="match status" value="1"/>
</dbReference>
<feature type="domain" description="Penicillin-binding protein transpeptidase" evidence="10">
    <location>
        <begin position="59"/>
        <end position="271"/>
    </location>
</feature>
<dbReference type="Proteomes" id="UP000261284">
    <property type="component" value="Unassembled WGS sequence"/>
</dbReference>
<name>A0A3E1NPJ9_9BACT</name>
<evidence type="ECO:0000256" key="3">
    <source>
        <dbReference type="ARBA" id="ARBA00012865"/>
    </source>
</evidence>
<evidence type="ECO:0000256" key="5">
    <source>
        <dbReference type="ARBA" id="ARBA00022801"/>
    </source>
</evidence>
<comment type="catalytic activity">
    <reaction evidence="1 8">
        <text>a beta-lactam + H2O = a substituted beta-amino acid</text>
        <dbReference type="Rhea" id="RHEA:20401"/>
        <dbReference type="ChEBI" id="CHEBI:15377"/>
        <dbReference type="ChEBI" id="CHEBI:35627"/>
        <dbReference type="ChEBI" id="CHEBI:140347"/>
        <dbReference type="EC" id="3.5.2.6"/>
    </reaction>
</comment>
<feature type="modified residue" description="N6-carboxylysine" evidence="7">
    <location>
        <position position="73"/>
    </location>
</feature>
<evidence type="ECO:0000256" key="8">
    <source>
        <dbReference type="RuleBase" id="RU361140"/>
    </source>
</evidence>
<evidence type="ECO:0000256" key="1">
    <source>
        <dbReference type="ARBA" id="ARBA00001526"/>
    </source>
</evidence>
<dbReference type="GO" id="GO:0071555">
    <property type="term" value="P:cell wall organization"/>
    <property type="evidence" value="ECO:0007669"/>
    <property type="project" value="TreeGrafter"/>
</dbReference>
<dbReference type="AlphaFoldDB" id="A0A3E1NPJ9"/>
<proteinExistence type="inferred from homology"/>
<dbReference type="InterPro" id="IPR012338">
    <property type="entry name" value="Beta-lactam/transpept-like"/>
</dbReference>
<protein>
    <recommendedName>
        <fullName evidence="3 8">Beta-lactamase</fullName>
        <ecNumber evidence="3 8">3.5.2.6</ecNumber>
    </recommendedName>
</protein>
<evidence type="ECO:0000256" key="6">
    <source>
        <dbReference type="ARBA" id="ARBA00023251"/>
    </source>
</evidence>
<dbReference type="EC" id="3.5.2.6" evidence="3 8"/>
<keyword evidence="6 8" id="KW-0046">Antibiotic resistance</keyword>
<evidence type="ECO:0000313" key="12">
    <source>
        <dbReference type="Proteomes" id="UP000261284"/>
    </source>
</evidence>
<keyword evidence="4 9" id="KW-0732">Signal</keyword>
<keyword evidence="12" id="KW-1185">Reference proteome</keyword>
<dbReference type="EMBL" id="QTJU01000001">
    <property type="protein sequence ID" value="RFM29869.1"/>
    <property type="molecule type" value="Genomic_DNA"/>
</dbReference>
<dbReference type="InterPro" id="IPR001460">
    <property type="entry name" value="PCN-bd_Tpept"/>
</dbReference>
<dbReference type="GO" id="GO:0008658">
    <property type="term" value="F:penicillin binding"/>
    <property type="evidence" value="ECO:0007669"/>
    <property type="project" value="InterPro"/>
</dbReference>
<reference evidence="11 12" key="1">
    <citation type="submission" date="2018-08" db="EMBL/GenBank/DDBJ databases">
        <title>Chitinophagaceae sp. K23C18032701, a novel bacterium isolated from forest soil.</title>
        <authorList>
            <person name="Wang C."/>
        </authorList>
    </citation>
    <scope>NUCLEOTIDE SEQUENCE [LARGE SCALE GENOMIC DNA]</scope>
    <source>
        <strain evidence="11 12">K23C18032701</strain>
    </source>
</reference>
<keyword evidence="5 8" id="KW-0378">Hydrolase</keyword>
<sequence length="281" mass="31930">MRKFLLAPLAAAMLLLHACSPNNVTTDDSLQQYFDEQHTTGSFGLLDNGQGHFTVYNLKRFKDSVFLPASTFKIVNSLIGLETGVISGDKMIIPWNGVHHFYPNGDSAKNWDKDLTMEEAFKASAIPYYQEVARRIGKDTMQHWLDTLGYGSRFTKMKITTAIDTFWLDNSLKVTADEELGLVKKLYFDQLPFRKKSNQDIVKRLMLQESNANYSISYKTGWGFSENGHAQAWAVGWIEENRHPYFFSLNIEGAHDLDVPKARTAILNGILKQLGFFEGKK</sequence>
<dbReference type="SUPFAM" id="SSF56601">
    <property type="entry name" value="beta-lactamase/transpeptidase-like"/>
    <property type="match status" value="1"/>
</dbReference>
<dbReference type="GO" id="GO:0005886">
    <property type="term" value="C:plasma membrane"/>
    <property type="evidence" value="ECO:0007669"/>
    <property type="project" value="TreeGrafter"/>
</dbReference>
<evidence type="ECO:0000256" key="4">
    <source>
        <dbReference type="ARBA" id="ARBA00022729"/>
    </source>
</evidence>
<organism evidence="11 12">
    <name type="scientific">Deminuibacter soli</name>
    <dbReference type="NCBI Taxonomy" id="2291815"/>
    <lineage>
        <taxon>Bacteria</taxon>
        <taxon>Pseudomonadati</taxon>
        <taxon>Bacteroidota</taxon>
        <taxon>Chitinophagia</taxon>
        <taxon>Chitinophagales</taxon>
        <taxon>Chitinophagaceae</taxon>
        <taxon>Deminuibacter</taxon>
    </lineage>
</organism>
<accession>A0A3E1NPJ9</accession>
<feature type="active site" description="Acyl-ester intermediate" evidence="7">
    <location>
        <position position="70"/>
    </location>
</feature>
<dbReference type="OrthoDB" id="9762883at2"/>
<dbReference type="PANTHER" id="PTHR30627">
    <property type="entry name" value="PEPTIDOGLYCAN D,D-TRANSPEPTIDASE"/>
    <property type="match status" value="1"/>
</dbReference>
<dbReference type="GO" id="GO:0017001">
    <property type="term" value="P:antibiotic catabolic process"/>
    <property type="evidence" value="ECO:0007669"/>
    <property type="project" value="InterPro"/>
</dbReference>
<feature type="chain" id="PRO_5017534045" description="Beta-lactamase" evidence="9">
    <location>
        <begin position="19"/>
        <end position="281"/>
    </location>
</feature>
<comment type="caution">
    <text evidence="11">The sequence shown here is derived from an EMBL/GenBank/DDBJ whole genome shotgun (WGS) entry which is preliminary data.</text>
</comment>
<dbReference type="PANTHER" id="PTHR30627:SF6">
    <property type="entry name" value="BETA-LACTAMASE YBXI-RELATED"/>
    <property type="match status" value="1"/>
</dbReference>